<sequence>MLKNAHRKKKRQGNEDFLPKSSGDDTDNYGERFQRFLDEEAEPGSVSNSQDEFEDDPDFSSSIESCVSSTEKFDQFVTKQIKTADQSADTLELKSSLKSSLRYPVNQEHLKELDREDIVRKLGAPNQGGNRVVLDLGGVVEGMKLKKEKDVVPRRKLFASLKQARVDKNDAYHRAFSSANINLDDDSAHENNMGAWKENREQGLRRLSIFNKVEGIFSSEGGFTVKNFQEYFFYTLLAIAIQLSSGIPNVFWPDSYEDDGSRIEDKIKTCSKSITTHLTNNEVMCDLAQTVQEGAQKFRFLAAFILGGFVLSSVKIWTTRRMRYRSLNGKTRTLLVMLFSLIPTDIEDHQLMYERSVLARWTILGYELSILEARGQMDTEDGRDYLEALNVLRADEWEMMTEGDRMTTVWMWINRKAKRLQMSGYIDNHDLASISQCVTYMRDNGMNLVATLYEDNPLPYVYICAMLVNINLLIQTIADGLQWGIWWNDSNGAIYIQLRMYIAIFMQVAYTIIFARLFDLCSALHNPFGPRDFLDLPHNAVGSQLRKLAKQMAMGELPSTMNKQISKYHDSGKSMVVGDEEDNLQTSLRRMNKRLAGLKKDTSTSLFNTKSTLKELKAASGITPNKIRLRKVTNKILLGRALGKKSEPKTFVGLDPISESKSKTISILDTMKTPTRSNTTEIKDTAGKIKKSKSLV</sequence>
<accession>A0A7S3Q948</accession>
<feature type="compositionally biased region" description="Basic residues" evidence="1">
    <location>
        <begin position="1"/>
        <end position="11"/>
    </location>
</feature>
<name>A0A7S3Q948_9STRA</name>
<keyword evidence="2" id="KW-0472">Membrane</keyword>
<keyword evidence="2" id="KW-1133">Transmembrane helix</keyword>
<proteinExistence type="predicted"/>
<feature type="region of interest" description="Disordered" evidence="1">
    <location>
        <begin position="1"/>
        <end position="64"/>
    </location>
</feature>
<organism evidence="3">
    <name type="scientific">Chaetoceros debilis</name>
    <dbReference type="NCBI Taxonomy" id="122233"/>
    <lineage>
        <taxon>Eukaryota</taxon>
        <taxon>Sar</taxon>
        <taxon>Stramenopiles</taxon>
        <taxon>Ochrophyta</taxon>
        <taxon>Bacillariophyta</taxon>
        <taxon>Coscinodiscophyceae</taxon>
        <taxon>Chaetocerotophycidae</taxon>
        <taxon>Chaetocerotales</taxon>
        <taxon>Chaetocerotaceae</taxon>
        <taxon>Chaetoceros</taxon>
    </lineage>
</organism>
<feature type="transmembrane region" description="Helical" evidence="2">
    <location>
        <begin position="498"/>
        <end position="518"/>
    </location>
</feature>
<protein>
    <submittedName>
        <fullName evidence="3">Uncharacterized protein</fullName>
    </submittedName>
</protein>
<evidence type="ECO:0000256" key="1">
    <source>
        <dbReference type="SAM" id="MobiDB-lite"/>
    </source>
</evidence>
<reference evidence="3" key="1">
    <citation type="submission" date="2021-01" db="EMBL/GenBank/DDBJ databases">
        <authorList>
            <person name="Corre E."/>
            <person name="Pelletier E."/>
            <person name="Niang G."/>
            <person name="Scheremetjew M."/>
            <person name="Finn R."/>
            <person name="Kale V."/>
            <person name="Holt S."/>
            <person name="Cochrane G."/>
            <person name="Meng A."/>
            <person name="Brown T."/>
            <person name="Cohen L."/>
        </authorList>
    </citation>
    <scope>NUCLEOTIDE SEQUENCE</scope>
    <source>
        <strain evidence="3">MM31A-1</strain>
    </source>
</reference>
<dbReference type="AlphaFoldDB" id="A0A7S3Q948"/>
<gene>
    <name evidence="3" type="ORF">CDEB00056_LOCUS14854</name>
</gene>
<evidence type="ECO:0000256" key="2">
    <source>
        <dbReference type="SAM" id="Phobius"/>
    </source>
</evidence>
<feature type="transmembrane region" description="Helical" evidence="2">
    <location>
        <begin position="460"/>
        <end position="478"/>
    </location>
</feature>
<dbReference type="EMBL" id="HBIO01019309">
    <property type="protein sequence ID" value="CAE0470001.1"/>
    <property type="molecule type" value="Transcribed_RNA"/>
</dbReference>
<keyword evidence="2" id="KW-0812">Transmembrane</keyword>
<feature type="compositionally biased region" description="Basic and acidic residues" evidence="1">
    <location>
        <begin position="29"/>
        <end position="38"/>
    </location>
</feature>
<feature type="transmembrane region" description="Helical" evidence="2">
    <location>
        <begin position="231"/>
        <end position="252"/>
    </location>
</feature>
<evidence type="ECO:0000313" key="3">
    <source>
        <dbReference type="EMBL" id="CAE0470001.1"/>
    </source>
</evidence>
<feature type="transmembrane region" description="Helical" evidence="2">
    <location>
        <begin position="298"/>
        <end position="317"/>
    </location>
</feature>